<dbReference type="SUPFAM" id="SSF56219">
    <property type="entry name" value="DNase I-like"/>
    <property type="match status" value="1"/>
</dbReference>
<dbReference type="InterPro" id="IPR036691">
    <property type="entry name" value="Endo/exonu/phosph_ase_sf"/>
</dbReference>
<reference evidence="2 3" key="1">
    <citation type="submission" date="2016-10" db="EMBL/GenBank/DDBJ databases">
        <authorList>
            <person name="de Groot N.N."/>
        </authorList>
    </citation>
    <scope>NUCLEOTIDE SEQUENCE [LARGE SCALE GENOMIC DNA]</scope>
    <source>
        <strain evidence="2 3">DSM 15893</strain>
    </source>
</reference>
<dbReference type="GO" id="GO:0004527">
    <property type="term" value="F:exonuclease activity"/>
    <property type="evidence" value="ECO:0007669"/>
    <property type="project" value="UniProtKB-KW"/>
</dbReference>
<dbReference type="RefSeq" id="WP_074925476.1">
    <property type="nucleotide sequence ID" value="NZ_FOWR01000005.1"/>
</dbReference>
<dbReference type="GO" id="GO:0004519">
    <property type="term" value="F:endonuclease activity"/>
    <property type="evidence" value="ECO:0007669"/>
    <property type="project" value="UniProtKB-KW"/>
</dbReference>
<evidence type="ECO:0000313" key="2">
    <source>
        <dbReference type="EMBL" id="SFO95357.1"/>
    </source>
</evidence>
<dbReference type="AlphaFoldDB" id="A0A1I5LDQ4"/>
<keyword evidence="2" id="KW-0378">Hydrolase</keyword>
<evidence type="ECO:0000259" key="1">
    <source>
        <dbReference type="Pfam" id="PF03372"/>
    </source>
</evidence>
<dbReference type="InterPro" id="IPR005135">
    <property type="entry name" value="Endo/exonuclease/phosphatase"/>
</dbReference>
<keyword evidence="2" id="KW-0255">Endonuclease</keyword>
<dbReference type="OrthoDB" id="292013at2"/>
<sequence>MKMGKWGIALLLSALTLMGCKNEEVTVASFNLSFDRGSFEQLVDEMKTSRKKQTVLVDAYVSDKDGMSDEDRERAEKIIQIRNVAAIIQTSRPDILMMGEFNNDGNGIKLKALKGFQKNYLSHGQSPNSIDGGDKLKPIKYPFKETYATNTGLNSGLDLDNNGEAGQLPGDAWGFGFYHGQYAFALMSKFDIDKKRTRTFQTFKWKNLQNAENPRVVNCNDPNNPIPEGLACGDAWYSDQEWQRMRLSSKNHVDVPIKISTPFGEEVVHLLLSHPTPPVFDTVTENNKLRNRDEIQFWIDYIDNADFIYDDKGKVGGLSKKAHFVVMGDLNADPLEGDGFQETIGALLSHPRVNHDATEGDLTPTSTGALEANNTGQYPERVTSTFGLRVDHVIPSAGLNVIESGVYWPATGEEGRLLMNDERVGQYGDGKDISSDHRLVWNVVELY</sequence>
<feature type="domain" description="Endonuclease/exonuclease/phosphatase" evidence="1">
    <location>
        <begin position="79"/>
        <end position="437"/>
    </location>
</feature>
<protein>
    <submittedName>
        <fullName evidence="2">Endonuclease/Exonuclease/phosphatase family protein</fullName>
    </submittedName>
</protein>
<dbReference type="STRING" id="1121869.SAMN03084138_00940"/>
<gene>
    <name evidence="2" type="ORF">SAMN03084138_00940</name>
</gene>
<dbReference type="Gene3D" id="3.60.10.10">
    <property type="entry name" value="Endonuclease/exonuclease/phosphatase"/>
    <property type="match status" value="1"/>
</dbReference>
<keyword evidence="2" id="KW-0269">Exonuclease</keyword>
<accession>A0A1I5LDQ4</accession>
<dbReference type="EMBL" id="FOWR01000005">
    <property type="protein sequence ID" value="SFO95357.1"/>
    <property type="molecule type" value="Genomic_DNA"/>
</dbReference>
<dbReference type="GeneID" id="35872423"/>
<name>A0A1I5LDQ4_9GAMM</name>
<dbReference type="Pfam" id="PF03372">
    <property type="entry name" value="Exo_endo_phos"/>
    <property type="match status" value="1"/>
</dbReference>
<keyword evidence="2" id="KW-0540">Nuclease</keyword>
<proteinExistence type="predicted"/>
<dbReference type="PROSITE" id="PS51257">
    <property type="entry name" value="PROKAR_LIPOPROTEIN"/>
    <property type="match status" value="1"/>
</dbReference>
<evidence type="ECO:0000313" key="3">
    <source>
        <dbReference type="Proteomes" id="UP000182692"/>
    </source>
</evidence>
<dbReference type="Proteomes" id="UP000182692">
    <property type="component" value="Unassembled WGS sequence"/>
</dbReference>
<organism evidence="2 3">
    <name type="scientific">Enterovibrio norvegicus DSM 15893</name>
    <dbReference type="NCBI Taxonomy" id="1121869"/>
    <lineage>
        <taxon>Bacteria</taxon>
        <taxon>Pseudomonadati</taxon>
        <taxon>Pseudomonadota</taxon>
        <taxon>Gammaproteobacteria</taxon>
        <taxon>Vibrionales</taxon>
        <taxon>Vibrionaceae</taxon>
        <taxon>Enterovibrio</taxon>
    </lineage>
</organism>